<dbReference type="Proteomes" id="UP000224915">
    <property type="component" value="Unassembled WGS sequence"/>
</dbReference>
<gene>
    <name evidence="1" type="ORF">ATL40_0297</name>
</gene>
<comment type="caution">
    <text evidence="1">The sequence shown here is derived from an EMBL/GenBank/DDBJ whole genome shotgun (WGS) entry which is preliminary data.</text>
</comment>
<dbReference type="AlphaFoldDB" id="A0A2A9CWF0"/>
<evidence type="ECO:0000313" key="2">
    <source>
        <dbReference type="Proteomes" id="UP000224915"/>
    </source>
</evidence>
<evidence type="ECO:0000313" key="1">
    <source>
        <dbReference type="EMBL" id="PFG18754.1"/>
    </source>
</evidence>
<keyword evidence="2" id="KW-1185">Reference proteome</keyword>
<name>A0A2A9CWF0_9MICO</name>
<protein>
    <submittedName>
        <fullName evidence="1">Uncharacterized protein</fullName>
    </submittedName>
</protein>
<accession>A0A2A9CWF0</accession>
<organism evidence="1 2">
    <name type="scientific">Serinibacter salmoneus</name>
    <dbReference type="NCBI Taxonomy" id="556530"/>
    <lineage>
        <taxon>Bacteria</taxon>
        <taxon>Bacillati</taxon>
        <taxon>Actinomycetota</taxon>
        <taxon>Actinomycetes</taxon>
        <taxon>Micrococcales</taxon>
        <taxon>Beutenbergiaceae</taxon>
        <taxon>Serinibacter</taxon>
    </lineage>
</organism>
<reference evidence="1 2" key="1">
    <citation type="submission" date="2017-10" db="EMBL/GenBank/DDBJ databases">
        <title>Sequencing the genomes of 1000 actinobacteria strains.</title>
        <authorList>
            <person name="Klenk H.-P."/>
        </authorList>
    </citation>
    <scope>NUCLEOTIDE SEQUENCE [LARGE SCALE GENOMIC DNA]</scope>
    <source>
        <strain evidence="1 2">DSM 21801</strain>
    </source>
</reference>
<sequence length="136" mass="14692">MLHQDLSAAVKRVPRLRAANYSQGVPLRTSVGGAMASVFLITVAASCAEPADYMEPLDITLCEGVFSSFGGEDAGAQEVLLRETITVCDSREEWEEQYPRYSESITLAVPESAAEALESLCLRPELKSSRTCSAES</sequence>
<proteinExistence type="predicted"/>
<dbReference type="EMBL" id="PDJD01000001">
    <property type="protein sequence ID" value="PFG18754.1"/>
    <property type="molecule type" value="Genomic_DNA"/>
</dbReference>